<protein>
    <recommendedName>
        <fullName evidence="2">Protein KRI1 homolog</fullName>
    </recommendedName>
</protein>
<feature type="compositionally biased region" description="Basic and acidic residues" evidence="3">
    <location>
        <begin position="1"/>
        <end position="13"/>
    </location>
</feature>
<dbReference type="Ensembl" id="ENSPTIT00000008013.1">
    <property type="protein sequence ID" value="ENSPTIP00000004273.1"/>
    <property type="gene ID" value="ENSPTIG00000006812.1"/>
</dbReference>
<feature type="region of interest" description="Disordered" evidence="3">
    <location>
        <begin position="282"/>
        <end position="320"/>
    </location>
</feature>
<dbReference type="GeneTree" id="ENSGT00390000005605"/>
<dbReference type="AlphaFoldDB" id="A0A8C9JBY6"/>
<reference evidence="5" key="1">
    <citation type="submission" date="2025-08" db="UniProtKB">
        <authorList>
            <consortium name="Ensembl"/>
        </authorList>
    </citation>
    <scope>IDENTIFICATION</scope>
</reference>
<feature type="compositionally biased region" description="Acidic residues" evidence="3">
    <location>
        <begin position="222"/>
        <end position="236"/>
    </location>
</feature>
<feature type="region of interest" description="Disordered" evidence="3">
    <location>
        <begin position="499"/>
        <end position="599"/>
    </location>
</feature>
<gene>
    <name evidence="5" type="primary">KRI1</name>
</gene>
<dbReference type="Pfam" id="PF05178">
    <property type="entry name" value="Kri1"/>
    <property type="match status" value="1"/>
</dbReference>
<feature type="region of interest" description="Disordered" evidence="3">
    <location>
        <begin position="216"/>
        <end position="251"/>
    </location>
</feature>
<proteinExistence type="inferred from homology"/>
<dbReference type="GO" id="GO:0000447">
    <property type="term" value="P:endonucleolytic cleavage in ITS1 to separate SSU-rRNA from 5.8S rRNA and LSU-rRNA from tricistronic rRNA transcript (SSU-rRNA, 5.8S rRNA, LSU-rRNA)"/>
    <property type="evidence" value="ECO:0007669"/>
    <property type="project" value="TreeGrafter"/>
</dbReference>
<dbReference type="PANTHER" id="PTHR14490">
    <property type="entry name" value="ZINC FINGER, ZZ TYPE"/>
    <property type="match status" value="1"/>
</dbReference>
<feature type="compositionally biased region" description="Basic and acidic residues" evidence="3">
    <location>
        <begin position="291"/>
        <end position="306"/>
    </location>
</feature>
<dbReference type="GO" id="GO:0005730">
    <property type="term" value="C:nucleolus"/>
    <property type="evidence" value="ECO:0007669"/>
    <property type="project" value="Ensembl"/>
</dbReference>
<name>A0A8C9JBY6_PANTA</name>
<feature type="compositionally biased region" description="Basic and acidic residues" evidence="3">
    <location>
        <begin position="23"/>
        <end position="32"/>
    </location>
</feature>
<evidence type="ECO:0000256" key="3">
    <source>
        <dbReference type="SAM" id="MobiDB-lite"/>
    </source>
</evidence>
<dbReference type="PANTHER" id="PTHR14490:SF5">
    <property type="entry name" value="PROTEIN KRI1 HOMOLOG"/>
    <property type="match status" value="1"/>
</dbReference>
<feature type="domain" description="Kri1-like C-terminal" evidence="4">
    <location>
        <begin position="414"/>
        <end position="455"/>
    </location>
</feature>
<feature type="region of interest" description="Disordered" evidence="3">
    <location>
        <begin position="1"/>
        <end position="32"/>
    </location>
</feature>
<feature type="region of interest" description="Disordered" evidence="3">
    <location>
        <begin position="136"/>
        <end position="172"/>
    </location>
</feature>
<evidence type="ECO:0000313" key="6">
    <source>
        <dbReference type="Proteomes" id="UP000675900"/>
    </source>
</evidence>
<feature type="region of interest" description="Disordered" evidence="3">
    <location>
        <begin position="61"/>
        <end position="82"/>
    </location>
</feature>
<keyword evidence="6" id="KW-1185">Reference proteome</keyword>
<dbReference type="Proteomes" id="UP000675900">
    <property type="component" value="Unassembled WGS sequence"/>
</dbReference>
<feature type="compositionally biased region" description="Basic residues" evidence="3">
    <location>
        <begin position="578"/>
        <end position="593"/>
    </location>
</feature>
<organism evidence="5 6">
    <name type="scientific">Panthera tigris altaica</name>
    <name type="common">Siberian tiger</name>
    <dbReference type="NCBI Taxonomy" id="74533"/>
    <lineage>
        <taxon>Eukaryota</taxon>
        <taxon>Metazoa</taxon>
        <taxon>Chordata</taxon>
        <taxon>Craniata</taxon>
        <taxon>Vertebrata</taxon>
        <taxon>Euteleostomi</taxon>
        <taxon>Mammalia</taxon>
        <taxon>Eutheria</taxon>
        <taxon>Laurasiatheria</taxon>
        <taxon>Carnivora</taxon>
        <taxon>Feliformia</taxon>
        <taxon>Felidae</taxon>
        <taxon>Pantherinae</taxon>
        <taxon>Panthera</taxon>
    </lineage>
</organism>
<evidence type="ECO:0000256" key="2">
    <source>
        <dbReference type="ARBA" id="ARBA00017294"/>
    </source>
</evidence>
<feature type="region of interest" description="Disordered" evidence="3">
    <location>
        <begin position="99"/>
        <end position="121"/>
    </location>
</feature>
<reference evidence="5" key="2">
    <citation type="submission" date="2025-09" db="UniProtKB">
        <authorList>
            <consortium name="Ensembl"/>
        </authorList>
    </citation>
    <scope>IDENTIFICATION</scope>
</reference>
<dbReference type="InterPro" id="IPR024626">
    <property type="entry name" value="Kri1-like_C"/>
</dbReference>
<dbReference type="InterPro" id="IPR018034">
    <property type="entry name" value="Kri1"/>
</dbReference>
<evidence type="ECO:0000259" key="4">
    <source>
        <dbReference type="Pfam" id="PF12936"/>
    </source>
</evidence>
<evidence type="ECO:0000313" key="5">
    <source>
        <dbReference type="Ensembl" id="ENSPTIP00000004273.1"/>
    </source>
</evidence>
<dbReference type="GO" id="GO:0030686">
    <property type="term" value="C:90S preribosome"/>
    <property type="evidence" value="ECO:0007669"/>
    <property type="project" value="TreeGrafter"/>
</dbReference>
<accession>A0A8C9JBY6</accession>
<dbReference type="Pfam" id="PF12936">
    <property type="entry name" value="Kri1_C"/>
    <property type="match status" value="1"/>
</dbReference>
<sequence>PAVKDRYGDRDSGGDSSSESDSGDERVEFDPQQERDFYRTLSLLKKKDPRIYQKDATFYQRTVSSSESEEVPAAKEKQKKMRPMYLKDYERKVILEKEGKYIDEENSDEETSNQRFQQISSKSYVEEQKQLKESFRAFVEDSESEDSAGEGGSGLLQKRAKTREEKAQEDADYVEWLKGQKEIRNTDTLQELTHLKEYWNDPELDEGERFLRDYILNKHYEEEEEGEEEGEEEEEAGPSLPVQLAVDDSSDEGELFLKKQEDFEHKYNFRFEEPDSALVKTYPRSIASSVRRKDERRKERREETRERKKREKAKKQEELKQLKNLKRKEILAKLERLRQVTGNETLGFEEKDLEDDFDPTQHDQLMQRCFGDKYYGTTEEEKPQFEEEEGLEGEGLRGARHTLAAWLPPLTGDKTFEEYLDEYYRLDYEDIIDDLPCRFKYRTVVPCDFGLSTEEACLLGICRSEQEELQDKRAYSQKAQNSWKKRQIFKSLCPEGTETLTEATGRPQRDKADPPGQLLAPDGACGQRPQPGSPPAQEEEGPVRRRRGKKARLLGPTVTLGGREFSRQRLQAFGLNPKRLHFRQLGRQRRKQQGPKSGP</sequence>
<comment type="similarity">
    <text evidence="1">Belongs to the KRI1 family.</text>
</comment>
<evidence type="ECO:0000256" key="1">
    <source>
        <dbReference type="ARBA" id="ARBA00007473"/>
    </source>
</evidence>